<keyword evidence="10" id="KW-0067">ATP-binding</keyword>
<dbReference type="Gene3D" id="2.40.33.10">
    <property type="entry name" value="PK beta-barrel domain-like"/>
    <property type="match status" value="1"/>
</dbReference>
<organism evidence="16 17">
    <name type="scientific">Clostridium punense</name>
    <dbReference type="NCBI Taxonomy" id="1054297"/>
    <lineage>
        <taxon>Bacteria</taxon>
        <taxon>Bacillati</taxon>
        <taxon>Bacillota</taxon>
        <taxon>Clostridia</taxon>
        <taxon>Eubacteriales</taxon>
        <taxon>Clostridiaceae</taxon>
        <taxon>Clostridium</taxon>
    </lineage>
</organism>
<comment type="catalytic activity">
    <reaction evidence="14">
        <text>pyruvate + ATP = phosphoenolpyruvate + ADP + H(+)</text>
        <dbReference type="Rhea" id="RHEA:18157"/>
        <dbReference type="ChEBI" id="CHEBI:15361"/>
        <dbReference type="ChEBI" id="CHEBI:15378"/>
        <dbReference type="ChEBI" id="CHEBI:30616"/>
        <dbReference type="ChEBI" id="CHEBI:58702"/>
        <dbReference type="ChEBI" id="CHEBI:456216"/>
        <dbReference type="EC" id="2.7.1.40"/>
    </reaction>
</comment>
<keyword evidence="6 14" id="KW-0808">Transferase</keyword>
<dbReference type="EMBL" id="JAGGLL010000026">
    <property type="protein sequence ID" value="MBP2023290.1"/>
    <property type="molecule type" value="Genomic_DNA"/>
</dbReference>
<dbReference type="InterPro" id="IPR015806">
    <property type="entry name" value="Pyrv_Knase_insert_dom_sf"/>
</dbReference>
<evidence type="ECO:0000256" key="5">
    <source>
        <dbReference type="ARBA" id="ARBA00018587"/>
    </source>
</evidence>
<evidence type="ECO:0000256" key="4">
    <source>
        <dbReference type="ARBA" id="ARBA00012142"/>
    </source>
</evidence>
<evidence type="ECO:0000256" key="10">
    <source>
        <dbReference type="ARBA" id="ARBA00022840"/>
    </source>
</evidence>
<evidence type="ECO:0000256" key="8">
    <source>
        <dbReference type="ARBA" id="ARBA00022741"/>
    </source>
</evidence>
<dbReference type="Proteomes" id="UP001519308">
    <property type="component" value="Unassembled WGS sequence"/>
</dbReference>
<evidence type="ECO:0000256" key="14">
    <source>
        <dbReference type="RuleBase" id="RU000504"/>
    </source>
</evidence>
<evidence type="ECO:0000313" key="17">
    <source>
        <dbReference type="Proteomes" id="UP001519308"/>
    </source>
</evidence>
<gene>
    <name evidence="16" type="ORF">J2Z44_003127</name>
</gene>
<evidence type="ECO:0000256" key="9">
    <source>
        <dbReference type="ARBA" id="ARBA00022777"/>
    </source>
</evidence>
<evidence type="ECO:0000256" key="3">
    <source>
        <dbReference type="ARBA" id="ARBA00008663"/>
    </source>
</evidence>
<keyword evidence="13 16" id="KW-0670">Pyruvate</keyword>
<reference evidence="16 17" key="1">
    <citation type="submission" date="2021-03" db="EMBL/GenBank/DDBJ databases">
        <title>Genomic Encyclopedia of Type Strains, Phase IV (KMG-IV): sequencing the most valuable type-strain genomes for metagenomic binning, comparative biology and taxonomic classification.</title>
        <authorList>
            <person name="Goeker M."/>
        </authorList>
    </citation>
    <scope>NUCLEOTIDE SEQUENCE [LARGE SCALE GENOMIC DNA]</scope>
    <source>
        <strain evidence="16 17">DSM 28650</strain>
    </source>
</reference>
<evidence type="ECO:0000256" key="2">
    <source>
        <dbReference type="ARBA" id="ARBA00004997"/>
    </source>
</evidence>
<dbReference type="GO" id="GO:0004743">
    <property type="term" value="F:pyruvate kinase activity"/>
    <property type="evidence" value="ECO:0007669"/>
    <property type="project" value="UniProtKB-EC"/>
</dbReference>
<feature type="domain" description="Pyruvate kinase barrel" evidence="15">
    <location>
        <begin position="2"/>
        <end position="328"/>
    </location>
</feature>
<dbReference type="InterPro" id="IPR015793">
    <property type="entry name" value="Pyrv_Knase_brl"/>
</dbReference>
<dbReference type="GO" id="GO:0016301">
    <property type="term" value="F:kinase activity"/>
    <property type="evidence" value="ECO:0007669"/>
    <property type="project" value="UniProtKB-KW"/>
</dbReference>
<dbReference type="InterPro" id="IPR001697">
    <property type="entry name" value="Pyr_Knase"/>
</dbReference>
<dbReference type="Gene3D" id="3.20.20.60">
    <property type="entry name" value="Phosphoenolpyruvate-binding domains"/>
    <property type="match status" value="1"/>
</dbReference>
<keyword evidence="9 14" id="KW-0418">Kinase</keyword>
<name>A0ABS4K691_9CLOT</name>
<comment type="similarity">
    <text evidence="3 14">Belongs to the pyruvate kinase family.</text>
</comment>
<comment type="caution">
    <text evidence="16">The sequence shown here is derived from an EMBL/GenBank/DDBJ whole genome shotgun (WGS) entry which is preliminary data.</text>
</comment>
<dbReference type="SUPFAM" id="SSF51621">
    <property type="entry name" value="Phosphoenolpyruvate/pyruvate domain"/>
    <property type="match status" value="1"/>
</dbReference>
<keyword evidence="17" id="KW-1185">Reference proteome</keyword>
<sequence>MKIVCSMGPNFEDFSLIDDFANEGMDIMRFNFSHADYNRIKAQLSYVRQKYSHIKSLQDLQGNKIRVSNLFNNEIRVYQNDEVYFCSERFFKSNKDSKDCVMIPLAFNGKFRSSYGTKKVLMKDATVEFEVVGTGKDNREFIKTIVKRGGIIRGEKGVNIPGIDRRNMTLTDKDKKDIKWGLENGIDIICLSYVTKARDMIELRNYTERLVEKNKQFHMPKLWAKIECNDGVKNFTEILEKSDGIMLGRGDLFAEVETIDIPLVQDKLMKIMRKSDKDFIIATYILESMKRNMIPTITEVNDIYNFINGKVSGFMLSGEVSIGRYPLLTLKTMKSLIDRYAE</sequence>
<proteinExistence type="inferred from homology"/>
<dbReference type="InterPro" id="IPR015813">
    <property type="entry name" value="Pyrv/PenolPyrv_kinase-like_dom"/>
</dbReference>
<dbReference type="EC" id="2.7.1.40" evidence="4 14"/>
<dbReference type="Pfam" id="PF00224">
    <property type="entry name" value="PK"/>
    <property type="match status" value="1"/>
</dbReference>
<comment type="cofactor">
    <cofactor evidence="1">
        <name>K(+)</name>
        <dbReference type="ChEBI" id="CHEBI:29103"/>
    </cofactor>
</comment>
<evidence type="ECO:0000256" key="6">
    <source>
        <dbReference type="ARBA" id="ARBA00022679"/>
    </source>
</evidence>
<evidence type="ECO:0000256" key="7">
    <source>
        <dbReference type="ARBA" id="ARBA00022723"/>
    </source>
</evidence>
<keyword evidence="7" id="KW-0479">Metal-binding</keyword>
<dbReference type="PRINTS" id="PR01050">
    <property type="entry name" value="PYRUVTKNASE"/>
</dbReference>
<keyword evidence="11 14" id="KW-0460">Magnesium</keyword>
<evidence type="ECO:0000256" key="12">
    <source>
        <dbReference type="ARBA" id="ARBA00023152"/>
    </source>
</evidence>
<evidence type="ECO:0000256" key="11">
    <source>
        <dbReference type="ARBA" id="ARBA00022842"/>
    </source>
</evidence>
<keyword evidence="12 14" id="KW-0324">Glycolysis</keyword>
<dbReference type="PANTHER" id="PTHR11817">
    <property type="entry name" value="PYRUVATE KINASE"/>
    <property type="match status" value="1"/>
</dbReference>
<evidence type="ECO:0000313" key="16">
    <source>
        <dbReference type="EMBL" id="MBP2023290.1"/>
    </source>
</evidence>
<evidence type="ECO:0000256" key="1">
    <source>
        <dbReference type="ARBA" id="ARBA00001958"/>
    </source>
</evidence>
<dbReference type="SUPFAM" id="SSF50800">
    <property type="entry name" value="PK beta-barrel domain-like"/>
    <property type="match status" value="1"/>
</dbReference>
<dbReference type="InterPro" id="IPR040442">
    <property type="entry name" value="Pyrv_kinase-like_dom_sf"/>
</dbReference>
<dbReference type="RefSeq" id="WP_209649775.1">
    <property type="nucleotide sequence ID" value="NZ_JAGGLL010000026.1"/>
</dbReference>
<accession>A0ABS4K691</accession>
<evidence type="ECO:0000256" key="13">
    <source>
        <dbReference type="ARBA" id="ARBA00023317"/>
    </source>
</evidence>
<comment type="pathway">
    <text evidence="2 14">Carbohydrate degradation; glycolysis; pyruvate from D-glyceraldehyde 3-phosphate: step 5/5.</text>
</comment>
<evidence type="ECO:0000259" key="15">
    <source>
        <dbReference type="Pfam" id="PF00224"/>
    </source>
</evidence>
<protein>
    <recommendedName>
        <fullName evidence="5 14">Pyruvate kinase</fullName>
        <ecNumber evidence="4 14">2.7.1.40</ecNumber>
    </recommendedName>
</protein>
<dbReference type="InterPro" id="IPR011037">
    <property type="entry name" value="Pyrv_Knase-like_insert_dom_sf"/>
</dbReference>
<keyword evidence="8" id="KW-0547">Nucleotide-binding</keyword>